<feature type="region of interest" description="Disordered" evidence="1">
    <location>
        <begin position="1"/>
        <end position="44"/>
    </location>
</feature>
<organism evidence="2 3">
    <name type="scientific">Purpureocillium lavendulum</name>
    <dbReference type="NCBI Taxonomy" id="1247861"/>
    <lineage>
        <taxon>Eukaryota</taxon>
        <taxon>Fungi</taxon>
        <taxon>Dikarya</taxon>
        <taxon>Ascomycota</taxon>
        <taxon>Pezizomycotina</taxon>
        <taxon>Sordariomycetes</taxon>
        <taxon>Hypocreomycetidae</taxon>
        <taxon>Hypocreales</taxon>
        <taxon>Ophiocordycipitaceae</taxon>
        <taxon>Purpureocillium</taxon>
    </lineage>
</organism>
<evidence type="ECO:0000256" key="1">
    <source>
        <dbReference type="SAM" id="MobiDB-lite"/>
    </source>
</evidence>
<sequence>MAQRPASKTVKPAGPRKRRRDSSDDERPNTPAKKAARKQFEERETTLEQAQQYRILTAKMPVEALAADWSVARNRVIRGEHVKALCKIFTQGGLNRAGHHVAVLATRSEVECMLRLMELHDEVTDADDIPAFDDWLSVNRPVELMDGQHRVAALERYVSETGADKKELWWPCDFYDRDTLPPKLNLELRMNRQDAMMADSHGDIWVQLVAAASEKPGMFHGNDDEMKAQMRRALRLSGEPGFPQHRLATIWRNERWRQMATRWCQTTVGRATFQISTWDWMIRLRIDDFWFMAFRRVLDTLAQLPCDAARLVSSQDWKEMSASLGAERTQEQVQELFYPGRSGKSVSDASERNPKLLRAFDHRGYWEVYERILRTPALRFPDIHRITGLSQGQGRVLLQVLSHVVDWLNDKRTKMAKSRSNDKPPLRKDLEPALDYYTPARLRQAEKRLKVFFPPATPPQSSLESASVLLQQEVLEYVLEHLAAFNAPTMRDYLKDGDPDSDLYAARFREDTWAGVLKIVRWHVSECRPQWLPVEGSDKAPEAEPSTQAADLTDALCNYDSGLSAVREKLHSKLQSSVFRSAFAAWLSEQCGGEPDGEEMPPDDGAWGSKSSPADDDGSTVLVAPAAAATSPGVDRPVVDPKPAARAAVKAAAKPNATRDAPAPQADGHRGTARSRPQGKSEVNGRYWIRREKCSGGNTTPQRHGVKPGMTRKLVG</sequence>
<evidence type="ECO:0000313" key="2">
    <source>
        <dbReference type="EMBL" id="KAJ6436772.1"/>
    </source>
</evidence>
<feature type="region of interest" description="Disordered" evidence="1">
    <location>
        <begin position="590"/>
        <end position="716"/>
    </location>
</feature>
<name>A0AB34FE30_9HYPO</name>
<keyword evidence="3" id="KW-1185">Reference proteome</keyword>
<protein>
    <submittedName>
        <fullName evidence="2">Maltose permease MAL31</fullName>
    </submittedName>
</protein>
<dbReference type="EMBL" id="JAQHRD010000017">
    <property type="protein sequence ID" value="KAJ6436772.1"/>
    <property type="molecule type" value="Genomic_DNA"/>
</dbReference>
<accession>A0AB34FE30</accession>
<feature type="compositionally biased region" description="Low complexity" evidence="1">
    <location>
        <begin position="641"/>
        <end position="656"/>
    </location>
</feature>
<dbReference type="Proteomes" id="UP001163105">
    <property type="component" value="Unassembled WGS sequence"/>
</dbReference>
<evidence type="ECO:0000313" key="3">
    <source>
        <dbReference type="Proteomes" id="UP001163105"/>
    </source>
</evidence>
<reference evidence="2" key="1">
    <citation type="submission" date="2023-01" db="EMBL/GenBank/DDBJ databases">
        <title>The growth and conidiation of Purpureocillium lavendulum are regulated by nitrogen source and histone H3K14 acetylation.</title>
        <authorList>
            <person name="Tang P."/>
            <person name="Han J."/>
            <person name="Zhang C."/>
            <person name="Tang P."/>
            <person name="Qi F."/>
            <person name="Zhang K."/>
            <person name="Liang L."/>
        </authorList>
    </citation>
    <scope>NUCLEOTIDE SEQUENCE</scope>
    <source>
        <strain evidence="2">YMF1.00683</strain>
    </source>
</reference>
<dbReference type="AlphaFoldDB" id="A0AB34FE30"/>
<gene>
    <name evidence="2" type="ORF">O9K51_10740</name>
</gene>
<proteinExistence type="predicted"/>
<comment type="caution">
    <text evidence="2">The sequence shown here is derived from an EMBL/GenBank/DDBJ whole genome shotgun (WGS) entry which is preliminary data.</text>
</comment>